<sequence length="646" mass="70820">MKKILGIALAVIAAGAAVWWFFLGENPERGAAKAAEAEAAVTVAEYPQQVLWGDTHLHTDNSIDAFGFGTRLGPEAALQFARGDKVMSTTGIEAQLARPLDFLVIADHSDGLGATRRLYDAPRMLIQDPTLKRWHDMMHESPEQSQMAIAELITAASDGTLPEALRDPETQEKNTRNIWQSHLATLDKYYQPGKFTPIAGYEWTLMPGGNNLHRVVMYRDGYDKTSKTLPFPGIDGNIEGLFDYMDAYEKATGGRVLAIPHNSNLSNGMMFELTQADGGPMTAEYARRRAMREPVVEATQIKGDSESHPFLSPNDEFAGFGDIGWELGNLPLTAAKEDSQFAGEYLREALKRGLSIEQQTGANPYKFGMIGSTDSHTSLATADEDNFFGKHTGNEPNAKRANESQNLGTRQGRFGWNYLAGGYAAVWARANTRAEIFDAMMRREVYATTGPRMTVRFFGGFNFSGTDFASDWVSGAYAAGVPMGGELSDNGTAPQFIVSALKDPDGAHLDRVQIVKGWTDGNGTLREKVYDVAWSDQDTRRSVAGKVPAVGNTVDLATASYTNDIGAPELQTVWTDPDYTKGQRAFYYVRVLEIPTPRWTLFDAVKFGFKLSEDALRDAVAQERAYTSPIWIGPASEGPLPDRAAP</sequence>
<comment type="caution">
    <text evidence="1">The sequence shown here is derived from an EMBL/GenBank/DDBJ whole genome shotgun (WGS) entry which is preliminary data.</text>
</comment>
<keyword evidence="2" id="KW-1185">Reference proteome</keyword>
<dbReference type="OrthoDB" id="543560at2"/>
<gene>
    <name evidence="1" type="ORF">GRI43_09380</name>
</gene>
<dbReference type="RefSeq" id="WP_160730870.1">
    <property type="nucleotide sequence ID" value="NZ_WTYP01000002.1"/>
</dbReference>
<evidence type="ECO:0000313" key="1">
    <source>
        <dbReference type="EMBL" id="MXP47590.1"/>
    </source>
</evidence>
<dbReference type="Proteomes" id="UP000471435">
    <property type="component" value="Unassembled WGS sequence"/>
</dbReference>
<name>A0A6I4V446_9SPHN</name>
<organism evidence="1 2">
    <name type="scientific">Pontixanthobacter luteolus</name>
    <dbReference type="NCBI Taxonomy" id="295089"/>
    <lineage>
        <taxon>Bacteria</taxon>
        <taxon>Pseudomonadati</taxon>
        <taxon>Pseudomonadota</taxon>
        <taxon>Alphaproteobacteria</taxon>
        <taxon>Sphingomonadales</taxon>
        <taxon>Erythrobacteraceae</taxon>
        <taxon>Pontixanthobacter</taxon>
    </lineage>
</organism>
<dbReference type="EMBL" id="WTYP01000002">
    <property type="protein sequence ID" value="MXP47590.1"/>
    <property type="molecule type" value="Genomic_DNA"/>
</dbReference>
<dbReference type="AlphaFoldDB" id="A0A6I4V446"/>
<reference evidence="1 2" key="1">
    <citation type="submission" date="2019-12" db="EMBL/GenBank/DDBJ databases">
        <title>Genomic-based taxomic classification of the family Erythrobacteraceae.</title>
        <authorList>
            <person name="Xu L."/>
        </authorList>
    </citation>
    <scope>NUCLEOTIDE SEQUENCE [LARGE SCALE GENOMIC DNA]</scope>
    <source>
        <strain evidence="1 2">SW-109</strain>
    </source>
</reference>
<dbReference type="InterPro" id="IPR022028">
    <property type="entry name" value="DUF3604"/>
</dbReference>
<dbReference type="Gene3D" id="3.20.20.140">
    <property type="entry name" value="Metal-dependent hydrolases"/>
    <property type="match status" value="1"/>
</dbReference>
<accession>A0A6I4V446</accession>
<evidence type="ECO:0000313" key="2">
    <source>
        <dbReference type="Proteomes" id="UP000471435"/>
    </source>
</evidence>
<dbReference type="Pfam" id="PF12228">
    <property type="entry name" value="DUF3604"/>
    <property type="match status" value="1"/>
</dbReference>
<protein>
    <submittedName>
        <fullName evidence="1">DUF3604 domain-containing protein</fullName>
    </submittedName>
</protein>
<proteinExistence type="predicted"/>